<dbReference type="EMBL" id="FQVT01000032">
    <property type="protein sequence ID" value="SHG77424.1"/>
    <property type="molecule type" value="Genomic_DNA"/>
</dbReference>
<organism evidence="1 2">
    <name type="scientific">Salegentibacter echinorum</name>
    <dbReference type="NCBI Taxonomy" id="1073325"/>
    <lineage>
        <taxon>Bacteria</taxon>
        <taxon>Pseudomonadati</taxon>
        <taxon>Bacteroidota</taxon>
        <taxon>Flavobacteriia</taxon>
        <taxon>Flavobacteriales</taxon>
        <taxon>Flavobacteriaceae</taxon>
        <taxon>Salegentibacter</taxon>
    </lineage>
</organism>
<dbReference type="AlphaFoldDB" id="A0A1M5MIY5"/>
<name>A0A1M5MIY5_SALEC</name>
<reference evidence="2" key="1">
    <citation type="submission" date="2016-11" db="EMBL/GenBank/DDBJ databases">
        <authorList>
            <person name="Varghese N."/>
            <person name="Submissions S."/>
        </authorList>
    </citation>
    <scope>NUCLEOTIDE SEQUENCE [LARGE SCALE GENOMIC DNA]</scope>
    <source>
        <strain evidence="2">DSM 24579</strain>
    </source>
</reference>
<keyword evidence="2" id="KW-1185">Reference proteome</keyword>
<protein>
    <submittedName>
        <fullName evidence="1">Uncharacterized protein</fullName>
    </submittedName>
</protein>
<dbReference type="Proteomes" id="UP000183945">
    <property type="component" value="Unassembled WGS sequence"/>
</dbReference>
<evidence type="ECO:0000313" key="2">
    <source>
        <dbReference type="Proteomes" id="UP000183945"/>
    </source>
</evidence>
<proteinExistence type="predicted"/>
<dbReference type="RefSeq" id="WP_072882043.1">
    <property type="nucleotide sequence ID" value="NZ_FQVT01000032.1"/>
</dbReference>
<gene>
    <name evidence="1" type="ORF">SAMN05444483_1325</name>
</gene>
<dbReference type="STRING" id="1073325.SAMN05444483_1325"/>
<evidence type="ECO:0000313" key="1">
    <source>
        <dbReference type="EMBL" id="SHG77424.1"/>
    </source>
</evidence>
<accession>A0A1M5MIY5</accession>
<sequence>MANFFGLRPLGIVTPIHVKEFNKDGLHFIMIYSTSYTPLTLDGKDKALELDRLHKPVAALPYL</sequence>